<evidence type="ECO:0000313" key="2">
    <source>
        <dbReference type="Proteomes" id="UP000036367"/>
    </source>
</evidence>
<sequence length="40" mass="4559">MQPSPLELSRLAGVFRHLKCLGKRGCFHVQPGLTPKRLTW</sequence>
<dbReference type="Proteomes" id="UP000036367">
    <property type="component" value="Unassembled WGS sequence"/>
</dbReference>
<keyword evidence="2" id="KW-1185">Reference proteome</keyword>
<organism evidence="1 2">
    <name type="scientific">Rhodopirellula islandica</name>
    <dbReference type="NCBI Taxonomy" id="595434"/>
    <lineage>
        <taxon>Bacteria</taxon>
        <taxon>Pseudomonadati</taxon>
        <taxon>Planctomycetota</taxon>
        <taxon>Planctomycetia</taxon>
        <taxon>Pirellulales</taxon>
        <taxon>Pirellulaceae</taxon>
        <taxon>Rhodopirellula</taxon>
    </lineage>
</organism>
<dbReference type="PATRIC" id="fig|595434.4.peg.3814"/>
<proteinExistence type="predicted"/>
<evidence type="ECO:0000313" key="1">
    <source>
        <dbReference type="EMBL" id="KLU04055.1"/>
    </source>
</evidence>
<gene>
    <name evidence="1" type="ORF">RISK_004024</name>
</gene>
<reference evidence="1" key="1">
    <citation type="submission" date="2015-05" db="EMBL/GenBank/DDBJ databases">
        <title>Permanent draft genome of Rhodopirellula islandicus K833.</title>
        <authorList>
            <person name="Kizina J."/>
            <person name="Richter M."/>
            <person name="Glockner F.O."/>
            <person name="Harder J."/>
        </authorList>
    </citation>
    <scope>NUCLEOTIDE SEQUENCE [LARGE SCALE GENOMIC DNA]</scope>
    <source>
        <strain evidence="1">K833</strain>
    </source>
</reference>
<accession>A0A0J1BBN2</accession>
<dbReference type="STRING" id="595434.RISK_004024"/>
<name>A0A0J1BBN2_RHOIS</name>
<dbReference type="AlphaFoldDB" id="A0A0J1BBN2"/>
<comment type="caution">
    <text evidence="1">The sequence shown here is derived from an EMBL/GenBank/DDBJ whole genome shotgun (WGS) entry which is preliminary data.</text>
</comment>
<protein>
    <submittedName>
        <fullName evidence="1">Uncharacterized protein</fullName>
    </submittedName>
</protein>
<dbReference type="EMBL" id="LECT01000030">
    <property type="protein sequence ID" value="KLU04055.1"/>
    <property type="molecule type" value="Genomic_DNA"/>
</dbReference>